<name>A0A1D3LMH5_PLACE</name>
<dbReference type="Proteomes" id="UP000195879">
    <property type="component" value="Chromosome 13"/>
</dbReference>
<dbReference type="EMBL" id="LT608207">
    <property type="protein sequence ID" value="SCM12961.1"/>
    <property type="molecule type" value="Genomic_DNA"/>
</dbReference>
<feature type="compositionally biased region" description="Low complexity" evidence="1">
    <location>
        <begin position="127"/>
        <end position="140"/>
    </location>
</feature>
<evidence type="ECO:0000259" key="3">
    <source>
        <dbReference type="Pfam" id="PF12948"/>
    </source>
</evidence>
<dbReference type="InterPro" id="IPR024781">
    <property type="entry name" value="MSP_C"/>
</dbReference>
<feature type="compositionally biased region" description="Gly residues" evidence="1">
    <location>
        <begin position="161"/>
        <end position="171"/>
    </location>
</feature>
<evidence type="ECO:0000313" key="5">
    <source>
        <dbReference type="Proteomes" id="UP000195879"/>
    </source>
</evidence>
<sequence>MKGKYALLGTLVLLNCVLGSKTNTPEDQLNALTEKLNQLEQEIASNHISENDVSEEIEELKMKIEELKKQTEDSDHDTVEGNDEEPTVGDTPAGSGGGAGTPGASGEKGATGPDGVSAGGSGPAGPTGPAGARAGPTGPAGASGDGGSGTTGGKDASQGTEGQGNSKGTGGSAASQSPKAGSPAAEAKHAGIKYLDTLYDELLTDDKNQNVIDAEHHSKYNEFKKKYDKFAITPKEAEIIKDILVKMFVTNPDNKVKELLVVFKKALHDKEFAEEFNNLISGIYAFSKRNNHLVIDQKEYKDKYNKLYEHISNLFQTSSFQLPTNNA</sequence>
<accession>A0A1D3LMH5</accession>
<dbReference type="OrthoDB" id="373027at2759"/>
<evidence type="ECO:0000256" key="1">
    <source>
        <dbReference type="SAM" id="MobiDB-lite"/>
    </source>
</evidence>
<feature type="signal peptide" evidence="2">
    <location>
        <begin position="1"/>
        <end position="19"/>
    </location>
</feature>
<evidence type="ECO:0000256" key="2">
    <source>
        <dbReference type="SAM" id="SignalP"/>
    </source>
</evidence>
<feature type="compositionally biased region" description="Gly residues" evidence="1">
    <location>
        <begin position="141"/>
        <end position="152"/>
    </location>
</feature>
<proteinExistence type="predicted"/>
<feature type="domain" description="Merozoite surface protein C-terminal" evidence="3">
    <location>
        <begin position="192"/>
        <end position="312"/>
    </location>
</feature>
<evidence type="ECO:0000313" key="4">
    <source>
        <dbReference type="EMBL" id="SCM12961.1"/>
    </source>
</evidence>
<keyword evidence="2" id="KW-0732">Signal</keyword>
<feature type="region of interest" description="Disordered" evidence="1">
    <location>
        <begin position="69"/>
        <end position="185"/>
    </location>
</feature>
<reference evidence="4 5" key="1">
    <citation type="submission" date="2016-08" db="EMBL/GenBank/DDBJ databases">
        <authorList>
            <consortium name="Pathogen Informatics"/>
        </authorList>
    </citation>
    <scope>NUCLEOTIDE SEQUENCE [LARGE SCALE GENOMIC DNA]</scope>
    <source>
        <strain evidence="4 5">DK</strain>
    </source>
</reference>
<organism evidence="4 5">
    <name type="scientific">Plasmodium chabaudi adami</name>
    <dbReference type="NCBI Taxonomy" id="5826"/>
    <lineage>
        <taxon>Eukaryota</taxon>
        <taxon>Sar</taxon>
        <taxon>Alveolata</taxon>
        <taxon>Apicomplexa</taxon>
        <taxon>Aconoidasida</taxon>
        <taxon>Haemosporida</taxon>
        <taxon>Plasmodiidae</taxon>
        <taxon>Plasmodium</taxon>
        <taxon>Plasmodium (Vinckeia)</taxon>
    </lineage>
</organism>
<protein>
    <submittedName>
        <fullName evidence="4">MSP7-like protein</fullName>
    </submittedName>
</protein>
<feature type="chain" id="PRO_5008917846" evidence="2">
    <location>
        <begin position="20"/>
        <end position="327"/>
    </location>
</feature>
<feature type="compositionally biased region" description="Basic and acidic residues" evidence="1">
    <location>
        <begin position="69"/>
        <end position="79"/>
    </location>
</feature>
<dbReference type="Pfam" id="PF12948">
    <property type="entry name" value="MSP7_C"/>
    <property type="match status" value="1"/>
</dbReference>
<dbReference type="AlphaFoldDB" id="A0A1D3LMH5"/>
<feature type="compositionally biased region" description="Gly residues" evidence="1">
    <location>
        <begin position="94"/>
        <end position="103"/>
    </location>
</feature>
<gene>
    <name evidence="4" type="primary">MSRP2</name>
    <name evidence="4" type="ORF">PCHDK_000405200</name>
</gene>